<evidence type="ECO:0000313" key="1">
    <source>
        <dbReference type="EMBL" id="KAJ4258791.1"/>
    </source>
</evidence>
<sequence length="85" mass="9240">MKISFCGFGDATRQWRGRALKLCRRSARMSYRGQPVLELGSSAEESDLVNQLSAEPAPKLLSLLGKALQYPRVLAGMLDAEVGAT</sequence>
<evidence type="ECO:0000313" key="2">
    <source>
        <dbReference type="Proteomes" id="UP001152049"/>
    </source>
</evidence>
<reference evidence="1" key="1">
    <citation type="submission" date="2022-09" db="EMBL/GenBank/DDBJ databases">
        <title>Fusarium specimens isolated from Avocado Roots.</title>
        <authorList>
            <person name="Stajich J."/>
            <person name="Roper C."/>
            <person name="Heimlech-Rivalta G."/>
        </authorList>
    </citation>
    <scope>NUCLEOTIDE SEQUENCE</scope>
    <source>
        <strain evidence="1">CF00136</strain>
    </source>
</reference>
<protein>
    <submittedName>
        <fullName evidence="1">Uncharacterized protein</fullName>
    </submittedName>
</protein>
<gene>
    <name evidence="1" type="ORF">NW762_007878</name>
</gene>
<comment type="caution">
    <text evidence="1">The sequence shown here is derived from an EMBL/GenBank/DDBJ whole genome shotgun (WGS) entry which is preliminary data.</text>
</comment>
<dbReference type="EMBL" id="JAOQAZ010000015">
    <property type="protein sequence ID" value="KAJ4258791.1"/>
    <property type="molecule type" value="Genomic_DNA"/>
</dbReference>
<name>A0A9W8VG17_9HYPO</name>
<keyword evidence="2" id="KW-1185">Reference proteome</keyword>
<organism evidence="1 2">
    <name type="scientific">Fusarium torreyae</name>
    <dbReference type="NCBI Taxonomy" id="1237075"/>
    <lineage>
        <taxon>Eukaryota</taxon>
        <taxon>Fungi</taxon>
        <taxon>Dikarya</taxon>
        <taxon>Ascomycota</taxon>
        <taxon>Pezizomycotina</taxon>
        <taxon>Sordariomycetes</taxon>
        <taxon>Hypocreomycetidae</taxon>
        <taxon>Hypocreales</taxon>
        <taxon>Nectriaceae</taxon>
        <taxon>Fusarium</taxon>
    </lineage>
</organism>
<dbReference type="Proteomes" id="UP001152049">
    <property type="component" value="Unassembled WGS sequence"/>
</dbReference>
<dbReference type="AlphaFoldDB" id="A0A9W8VG17"/>
<proteinExistence type="predicted"/>
<accession>A0A9W8VG17</accession>